<gene>
    <name evidence="2" type="ORF">DCL06_11265</name>
</gene>
<feature type="compositionally biased region" description="Basic and acidic residues" evidence="1">
    <location>
        <begin position="13"/>
        <end position="28"/>
    </location>
</feature>
<proteinExistence type="predicted"/>
<dbReference type="Proteomes" id="UP000260925">
    <property type="component" value="Unassembled WGS sequence"/>
</dbReference>
<feature type="region of interest" description="Disordered" evidence="1">
    <location>
        <begin position="1"/>
        <end position="28"/>
    </location>
</feature>
<protein>
    <submittedName>
        <fullName evidence="2">Uncharacterized protein</fullName>
    </submittedName>
</protein>
<name>A0A3B9QXA3_9CORY</name>
<dbReference type="EMBL" id="DMDD01000268">
    <property type="protein sequence ID" value="HAF73294.1"/>
    <property type="molecule type" value="Genomic_DNA"/>
</dbReference>
<evidence type="ECO:0000256" key="1">
    <source>
        <dbReference type="SAM" id="MobiDB-lite"/>
    </source>
</evidence>
<comment type="caution">
    <text evidence="2">The sequence shown here is derived from an EMBL/GenBank/DDBJ whole genome shotgun (WGS) entry which is preliminary data.</text>
</comment>
<evidence type="ECO:0000313" key="3">
    <source>
        <dbReference type="Proteomes" id="UP000260925"/>
    </source>
</evidence>
<organism evidence="2 3">
    <name type="scientific">Corynebacterium variabile</name>
    <dbReference type="NCBI Taxonomy" id="1727"/>
    <lineage>
        <taxon>Bacteria</taxon>
        <taxon>Bacillati</taxon>
        <taxon>Actinomycetota</taxon>
        <taxon>Actinomycetes</taxon>
        <taxon>Mycobacteriales</taxon>
        <taxon>Corynebacteriaceae</taxon>
        <taxon>Corynebacterium</taxon>
    </lineage>
</organism>
<accession>A0A3B9QXA3</accession>
<reference evidence="2 3" key="1">
    <citation type="journal article" date="2018" name="Nat. Biotechnol.">
        <title>A standardized bacterial taxonomy based on genome phylogeny substantially revises the tree of life.</title>
        <authorList>
            <person name="Parks D.H."/>
            <person name="Chuvochina M."/>
            <person name="Waite D.W."/>
            <person name="Rinke C."/>
            <person name="Skarshewski A."/>
            <person name="Chaumeil P.A."/>
            <person name="Hugenholtz P."/>
        </authorList>
    </citation>
    <scope>NUCLEOTIDE SEQUENCE [LARGE SCALE GENOMIC DNA]</scope>
    <source>
        <strain evidence="2">UBA9851</strain>
    </source>
</reference>
<evidence type="ECO:0000313" key="2">
    <source>
        <dbReference type="EMBL" id="HAF73294.1"/>
    </source>
</evidence>
<dbReference type="AlphaFoldDB" id="A0A3B9QXA3"/>
<sequence>MSELVTVHPASRGVDDDGRPLPTPPDREITAKTVQMLSAADMSDKDKDGNVQVVRIWCAAEDIPNDGDDVTIRGLRFQVRQKGWNPGLHRRPVFTRHRPSAVFDAARGEG</sequence>